<gene>
    <name evidence="5 8" type="primary">rplY</name>
    <name evidence="5" type="synonym">ctc</name>
    <name evidence="8" type="ORF">KL86APRO_11775</name>
</gene>
<keyword evidence="1 5" id="KW-0699">rRNA-binding</keyword>
<sequence length="206" mass="22212">MKSTTLTAAKRERAGKGAARAVRNQGLVPGVIYGDKQPPVLFSIDPRQLLAQMARPGFWTHQFEIDVDGEKTLTMCQDLQVHPVSDRPIHVDFLRITADSTVEVDVPVKFVNEERSPGIKRGGVLNVVRHEIEVVCKADAIPEVLIADLTGLDVGDSLHISAIALPNGVKPTIDRDFTVATIVAPSGLKSEEAATAETTETTEAKA</sequence>
<name>A0A212JWH7_9PROT</name>
<evidence type="ECO:0000256" key="5">
    <source>
        <dbReference type="HAMAP-Rule" id="MF_01334"/>
    </source>
</evidence>
<comment type="function">
    <text evidence="5">This is one of the proteins that binds to the 5S RNA in the ribosome where it forms part of the central protuberance.</text>
</comment>
<evidence type="ECO:0000259" key="7">
    <source>
        <dbReference type="Pfam" id="PF14693"/>
    </source>
</evidence>
<dbReference type="GO" id="GO:0022625">
    <property type="term" value="C:cytosolic large ribosomal subunit"/>
    <property type="evidence" value="ECO:0007669"/>
    <property type="project" value="TreeGrafter"/>
</dbReference>
<dbReference type="InterPro" id="IPR020057">
    <property type="entry name" value="Ribosomal_bL25_b-dom"/>
</dbReference>
<comment type="subunit">
    <text evidence="5">Part of the 50S ribosomal subunit; part of the 5S rRNA/L5/L18/L25 subcomplex. Contacts the 5S rRNA. Binds to the 5S rRNA independently of L5 and L18.</text>
</comment>
<feature type="domain" description="Large ribosomal subunit protein bL25 beta" evidence="7">
    <location>
        <begin position="102"/>
        <end position="185"/>
    </location>
</feature>
<evidence type="ECO:0000256" key="4">
    <source>
        <dbReference type="ARBA" id="ARBA00023274"/>
    </source>
</evidence>
<evidence type="ECO:0000259" key="6">
    <source>
        <dbReference type="Pfam" id="PF01386"/>
    </source>
</evidence>
<dbReference type="Gene3D" id="2.170.120.20">
    <property type="entry name" value="Ribosomal protein L25, beta domain"/>
    <property type="match status" value="1"/>
</dbReference>
<organism evidence="8">
    <name type="scientific">uncultured Alphaproteobacteria bacterium</name>
    <dbReference type="NCBI Taxonomy" id="91750"/>
    <lineage>
        <taxon>Bacteria</taxon>
        <taxon>Pseudomonadati</taxon>
        <taxon>Pseudomonadota</taxon>
        <taxon>Alphaproteobacteria</taxon>
        <taxon>environmental samples</taxon>
    </lineage>
</organism>
<dbReference type="Pfam" id="PF01386">
    <property type="entry name" value="Ribosomal_L25p"/>
    <property type="match status" value="1"/>
</dbReference>
<comment type="similarity">
    <text evidence="5">Belongs to the bacterial ribosomal protein bL25 family. CTC subfamily.</text>
</comment>
<dbReference type="InterPro" id="IPR011035">
    <property type="entry name" value="Ribosomal_bL25/Gln-tRNA_synth"/>
</dbReference>
<dbReference type="InterPro" id="IPR020056">
    <property type="entry name" value="Rbsml_bL25/Gln-tRNA_synth_N"/>
</dbReference>
<dbReference type="Pfam" id="PF14693">
    <property type="entry name" value="Ribosomal_TL5_C"/>
    <property type="match status" value="1"/>
</dbReference>
<evidence type="ECO:0000256" key="2">
    <source>
        <dbReference type="ARBA" id="ARBA00022884"/>
    </source>
</evidence>
<proteinExistence type="inferred from homology"/>
<dbReference type="HAMAP" id="MF_01334">
    <property type="entry name" value="Ribosomal_bL25_CTC"/>
    <property type="match status" value="1"/>
</dbReference>
<dbReference type="InterPro" id="IPR020930">
    <property type="entry name" value="Ribosomal_uL5_bac-type"/>
</dbReference>
<dbReference type="PANTHER" id="PTHR33284">
    <property type="entry name" value="RIBOSOMAL PROTEIN L25/GLN-TRNA SYNTHETASE, ANTI-CODON-BINDING DOMAIN-CONTAINING PROTEIN"/>
    <property type="match status" value="1"/>
</dbReference>
<dbReference type="CDD" id="cd00495">
    <property type="entry name" value="Ribosomal_L25_TL5_CTC"/>
    <property type="match status" value="1"/>
</dbReference>
<dbReference type="InterPro" id="IPR001021">
    <property type="entry name" value="Ribosomal_bL25_long"/>
</dbReference>
<dbReference type="InterPro" id="IPR029751">
    <property type="entry name" value="Ribosomal_L25_dom"/>
</dbReference>
<dbReference type="GO" id="GO:0008097">
    <property type="term" value="F:5S rRNA binding"/>
    <property type="evidence" value="ECO:0007669"/>
    <property type="project" value="InterPro"/>
</dbReference>
<dbReference type="NCBIfam" id="NF004128">
    <property type="entry name" value="PRK05618.1-2"/>
    <property type="match status" value="1"/>
</dbReference>
<reference evidence="8" key="1">
    <citation type="submission" date="2016-04" db="EMBL/GenBank/DDBJ databases">
        <authorList>
            <person name="Evans L.H."/>
            <person name="Alamgir A."/>
            <person name="Owens N."/>
            <person name="Weber N.D."/>
            <person name="Virtaneva K."/>
            <person name="Barbian K."/>
            <person name="Babar A."/>
            <person name="Rosenke K."/>
        </authorList>
    </citation>
    <scope>NUCLEOTIDE SEQUENCE</scope>
    <source>
        <strain evidence="8">86</strain>
    </source>
</reference>
<evidence type="ECO:0000256" key="3">
    <source>
        <dbReference type="ARBA" id="ARBA00022980"/>
    </source>
</evidence>
<dbReference type="Gene3D" id="2.40.240.10">
    <property type="entry name" value="Ribosomal Protein L25, Chain P"/>
    <property type="match status" value="1"/>
</dbReference>
<evidence type="ECO:0000313" key="8">
    <source>
        <dbReference type="EMBL" id="SBW03834.1"/>
    </source>
</evidence>
<evidence type="ECO:0000256" key="1">
    <source>
        <dbReference type="ARBA" id="ARBA00022730"/>
    </source>
</evidence>
<feature type="domain" description="Large ribosomal subunit protein bL25 L25" evidence="6">
    <location>
        <begin position="6"/>
        <end position="93"/>
    </location>
</feature>
<dbReference type="AlphaFoldDB" id="A0A212JWH7"/>
<dbReference type="GO" id="GO:0003735">
    <property type="term" value="F:structural constituent of ribosome"/>
    <property type="evidence" value="ECO:0007669"/>
    <property type="project" value="InterPro"/>
</dbReference>
<dbReference type="PANTHER" id="PTHR33284:SF1">
    <property type="entry name" value="RIBOSOMAL PROTEIN L25_GLN-TRNA SYNTHETASE, ANTI-CODON-BINDING DOMAIN-CONTAINING PROTEIN"/>
    <property type="match status" value="1"/>
</dbReference>
<dbReference type="GO" id="GO:0006412">
    <property type="term" value="P:translation"/>
    <property type="evidence" value="ECO:0007669"/>
    <property type="project" value="UniProtKB-UniRule"/>
</dbReference>
<dbReference type="InterPro" id="IPR037121">
    <property type="entry name" value="Ribosomal_bL25_C"/>
</dbReference>
<keyword evidence="3 5" id="KW-0689">Ribosomal protein</keyword>
<accession>A0A212JWH7</accession>
<keyword evidence="2 5" id="KW-0694">RNA-binding</keyword>
<dbReference type="SUPFAM" id="SSF50715">
    <property type="entry name" value="Ribosomal protein L25-like"/>
    <property type="match status" value="1"/>
</dbReference>
<keyword evidence="4 5" id="KW-0687">Ribonucleoprotein</keyword>
<dbReference type="EMBL" id="FLUO01000001">
    <property type="protein sequence ID" value="SBW03834.1"/>
    <property type="molecule type" value="Genomic_DNA"/>
</dbReference>
<dbReference type="NCBIfam" id="TIGR00731">
    <property type="entry name" value="bL25_bact_ctc"/>
    <property type="match status" value="1"/>
</dbReference>
<protein>
    <recommendedName>
        <fullName evidence="5">Large ribosomal subunit protein bL25</fullName>
    </recommendedName>
    <alternativeName>
        <fullName evidence="5">General stress protein CTC</fullName>
    </alternativeName>
</protein>